<gene>
    <name evidence="4" type="ORF">PF008_g3483</name>
</gene>
<dbReference type="Pfam" id="PF00188">
    <property type="entry name" value="CAP"/>
    <property type="match status" value="1"/>
</dbReference>
<feature type="domain" description="SCP" evidence="3">
    <location>
        <begin position="71"/>
        <end position="189"/>
    </location>
</feature>
<organism evidence="4 5">
    <name type="scientific">Phytophthora fragariae</name>
    <dbReference type="NCBI Taxonomy" id="53985"/>
    <lineage>
        <taxon>Eukaryota</taxon>
        <taxon>Sar</taxon>
        <taxon>Stramenopiles</taxon>
        <taxon>Oomycota</taxon>
        <taxon>Peronosporomycetes</taxon>
        <taxon>Peronosporales</taxon>
        <taxon>Peronosporaceae</taxon>
        <taxon>Phytophthora</taxon>
    </lineage>
</organism>
<dbReference type="EMBL" id="QXFY01000107">
    <property type="protein sequence ID" value="KAE9356716.1"/>
    <property type="molecule type" value="Genomic_DNA"/>
</dbReference>
<dbReference type="Gene3D" id="3.40.33.10">
    <property type="entry name" value="CAP"/>
    <property type="match status" value="1"/>
</dbReference>
<dbReference type="SUPFAM" id="SSF55797">
    <property type="entry name" value="PR-1-like"/>
    <property type="match status" value="1"/>
</dbReference>
<keyword evidence="2" id="KW-0732">Signal</keyword>
<dbReference type="Proteomes" id="UP000486351">
    <property type="component" value="Unassembled WGS sequence"/>
</dbReference>
<sequence>MMTVTRSSFVLLLVVSAVSSNLSSASSYLRMTPRNLQSAKQSVQQSVDQSTQSTESTKSTQLTGDYYKQMLNAVNAERVKAGLSSLCTNNKLQAAAKRHSDDMAKNNYMGHDGADGSSMSKRVTDAGYDWTAVAENVAAGQEDVKSIMESWMNSPGHRANILSADYTMLGTSYAYRESSTYKHYWTQDFGAGDTEACDSGSSQTVQYPTPTPAATTTAPVVTKPATKAPTPTPAATTSVAAKRTGCKAKK</sequence>
<feature type="region of interest" description="Disordered" evidence="1">
    <location>
        <begin position="39"/>
        <end position="60"/>
    </location>
</feature>
<dbReference type="AlphaFoldDB" id="A0A6G0SE31"/>
<reference evidence="4 5" key="1">
    <citation type="submission" date="2018-09" db="EMBL/GenBank/DDBJ databases">
        <title>Genomic investigation of the strawberry pathogen Phytophthora fragariae indicates pathogenicity is determined by transcriptional variation in three key races.</title>
        <authorList>
            <person name="Adams T.M."/>
            <person name="Armitage A.D."/>
            <person name="Sobczyk M.K."/>
            <person name="Bates H.J."/>
            <person name="Dunwell J.M."/>
            <person name="Nellist C.F."/>
            <person name="Harrison R.J."/>
        </authorList>
    </citation>
    <scope>NUCLEOTIDE SEQUENCE [LARGE SCALE GENOMIC DNA]</scope>
    <source>
        <strain evidence="4 5">NOV-77</strain>
    </source>
</reference>
<feature type="compositionally biased region" description="Low complexity" evidence="1">
    <location>
        <begin position="212"/>
        <end position="242"/>
    </location>
</feature>
<dbReference type="CDD" id="cd05379">
    <property type="entry name" value="CAP_bacterial"/>
    <property type="match status" value="1"/>
</dbReference>
<dbReference type="PANTHER" id="PTHR31157:SF1">
    <property type="entry name" value="SCP DOMAIN-CONTAINING PROTEIN"/>
    <property type="match status" value="1"/>
</dbReference>
<evidence type="ECO:0000313" key="4">
    <source>
        <dbReference type="EMBL" id="KAE9356716.1"/>
    </source>
</evidence>
<evidence type="ECO:0000313" key="5">
    <source>
        <dbReference type="Proteomes" id="UP000486351"/>
    </source>
</evidence>
<dbReference type="InterPro" id="IPR035940">
    <property type="entry name" value="CAP_sf"/>
</dbReference>
<accession>A0A6G0SE31</accession>
<dbReference type="PANTHER" id="PTHR31157">
    <property type="entry name" value="SCP DOMAIN-CONTAINING PROTEIN"/>
    <property type="match status" value="1"/>
</dbReference>
<proteinExistence type="predicted"/>
<protein>
    <recommendedName>
        <fullName evidence="3">SCP domain-containing protein</fullName>
    </recommendedName>
</protein>
<name>A0A6G0SE31_9STRA</name>
<feature type="region of interest" description="Disordered" evidence="1">
    <location>
        <begin position="195"/>
        <end position="250"/>
    </location>
</feature>
<evidence type="ECO:0000259" key="3">
    <source>
        <dbReference type="Pfam" id="PF00188"/>
    </source>
</evidence>
<evidence type="ECO:0000256" key="1">
    <source>
        <dbReference type="SAM" id="MobiDB-lite"/>
    </source>
</evidence>
<evidence type="ECO:0000256" key="2">
    <source>
        <dbReference type="SAM" id="SignalP"/>
    </source>
</evidence>
<feature type="signal peptide" evidence="2">
    <location>
        <begin position="1"/>
        <end position="25"/>
    </location>
</feature>
<comment type="caution">
    <text evidence="4">The sequence shown here is derived from an EMBL/GenBank/DDBJ whole genome shotgun (WGS) entry which is preliminary data.</text>
</comment>
<dbReference type="InterPro" id="IPR014044">
    <property type="entry name" value="CAP_dom"/>
</dbReference>
<feature type="chain" id="PRO_5026088189" description="SCP domain-containing protein" evidence="2">
    <location>
        <begin position="26"/>
        <end position="250"/>
    </location>
</feature>